<feature type="transmembrane region" description="Helical" evidence="2">
    <location>
        <begin position="47"/>
        <end position="66"/>
    </location>
</feature>
<gene>
    <name evidence="3" type="primary">forf</name>
</gene>
<feature type="compositionally biased region" description="Polar residues" evidence="1">
    <location>
        <begin position="85"/>
        <end position="97"/>
    </location>
</feature>
<feature type="compositionally biased region" description="Polar residues" evidence="1">
    <location>
        <begin position="105"/>
        <end position="115"/>
    </location>
</feature>
<geneLocation type="mitochondrion" evidence="3"/>
<evidence type="ECO:0000256" key="1">
    <source>
        <dbReference type="SAM" id="MobiDB-lite"/>
    </source>
</evidence>
<reference evidence="3" key="1">
    <citation type="journal article" date="2011" name="Mol. Biol. Evol.">
        <title>Novel protein genes in animal mtDNA: a new sex determination system in freshwater mussels (Bivalvia: Unionoida)?</title>
        <authorList>
            <person name="Breton S."/>
            <person name="Stewart D.T."/>
            <person name="Shepardson S."/>
            <person name="Trdan R.J."/>
            <person name="Bogan A.E."/>
            <person name="Chapman E.G."/>
            <person name="Ruminas A.J."/>
            <person name="Piontkivska H."/>
            <person name="Hoeh W.R."/>
        </authorList>
    </citation>
    <scope>NUCLEOTIDE SEQUENCE</scope>
    <source>
        <strain evidence="3">H1822g</strain>
    </source>
</reference>
<feature type="region of interest" description="Disordered" evidence="1">
    <location>
        <begin position="85"/>
        <end position="115"/>
    </location>
</feature>
<accession>F4ZFH4</accession>
<proteinExistence type="predicted"/>
<keyword evidence="2" id="KW-1133">Transmembrane helix</keyword>
<protein>
    <submittedName>
        <fullName evidence="3">Female-specific orf protein</fullName>
    </submittedName>
</protein>
<keyword evidence="3" id="KW-0496">Mitochondrion</keyword>
<evidence type="ECO:0000256" key="2">
    <source>
        <dbReference type="SAM" id="Phobius"/>
    </source>
</evidence>
<sequence length="115" mass="12967">MPIKCFILHIDFSRQKSTLVHLATKLTLVIKMKTWITNMPNHKMKKLIIISATSLMLMILLLIPFYSTPEKISYTSLLLTDNQLENKQPSDTPTTPTGCHPIKNSPASTNISDNT</sequence>
<name>F4ZFH4_LEMRI</name>
<keyword evidence="2" id="KW-0472">Membrane</keyword>
<organism evidence="3">
    <name type="scientific">Lemiox rimosus</name>
    <name type="common">Birdwing pearly mussel</name>
    <dbReference type="NCBI Taxonomy" id="301913"/>
    <lineage>
        <taxon>Eukaryota</taxon>
        <taxon>Metazoa</taxon>
        <taxon>Spiralia</taxon>
        <taxon>Lophotrochozoa</taxon>
        <taxon>Mollusca</taxon>
        <taxon>Bivalvia</taxon>
        <taxon>Autobranchia</taxon>
        <taxon>Heteroconchia</taxon>
        <taxon>Palaeoheterodonta</taxon>
        <taxon>Unionida</taxon>
        <taxon>Unionoidea</taxon>
        <taxon>Unionidae</taxon>
        <taxon>Ambleminae</taxon>
        <taxon>Lampsilini</taxon>
        <taxon>Lemiox</taxon>
    </lineage>
</organism>
<dbReference type="AlphaFoldDB" id="F4ZFH4"/>
<keyword evidence="2" id="KW-0812">Transmembrane</keyword>
<evidence type="ECO:0000313" key="3">
    <source>
        <dbReference type="EMBL" id="AEC14057.1"/>
    </source>
</evidence>
<dbReference type="EMBL" id="HM849398">
    <property type="protein sequence ID" value="AEC14057.1"/>
    <property type="molecule type" value="Genomic_DNA"/>
</dbReference>